<dbReference type="GO" id="GO:0005737">
    <property type="term" value="C:cytoplasm"/>
    <property type="evidence" value="ECO:0007669"/>
    <property type="project" value="TreeGrafter"/>
</dbReference>
<dbReference type="PROSITE" id="PS51450">
    <property type="entry name" value="LRR"/>
    <property type="match status" value="1"/>
</dbReference>
<gene>
    <name evidence="5" type="ORF">A6R68_15399</name>
</gene>
<dbReference type="SUPFAM" id="SSF47576">
    <property type="entry name" value="Calponin-homology domain, CH-domain"/>
    <property type="match status" value="1"/>
</dbReference>
<proteinExistence type="predicted"/>
<dbReference type="AlphaFoldDB" id="A0A1A6H6Y3"/>
<evidence type="ECO:0000313" key="5">
    <source>
        <dbReference type="EMBL" id="OBS74064.1"/>
    </source>
</evidence>
<comment type="caution">
    <text evidence="5">The sequence shown here is derived from an EMBL/GenBank/DDBJ whole genome shotgun (WGS) entry which is preliminary data.</text>
</comment>
<feature type="domain" description="Calponin-homology (CH)" evidence="4">
    <location>
        <begin position="270"/>
        <end position="393"/>
    </location>
</feature>
<dbReference type="PANTHER" id="PTHR48051:SF38">
    <property type="entry name" value="LEUCINE RICH REPEATS AND CALPONIN HOMOLOGY DOMAIN CONTAINING 1"/>
    <property type="match status" value="1"/>
</dbReference>
<evidence type="ECO:0000256" key="1">
    <source>
        <dbReference type="ARBA" id="ARBA00022614"/>
    </source>
</evidence>
<name>A0A1A6H6Y3_NEOLE</name>
<dbReference type="EMBL" id="LZPO01044511">
    <property type="protein sequence ID" value="OBS74064.1"/>
    <property type="molecule type" value="Genomic_DNA"/>
</dbReference>
<dbReference type="PANTHER" id="PTHR48051">
    <property type="match status" value="1"/>
</dbReference>
<keyword evidence="3" id="KW-0472">Membrane</keyword>
<keyword evidence="6" id="KW-1185">Reference proteome</keyword>
<reference evidence="5 6" key="1">
    <citation type="submission" date="2016-06" db="EMBL/GenBank/DDBJ databases">
        <title>The Draft Genome Sequence and Annotation of the Desert Woodrat Neotoma lepida.</title>
        <authorList>
            <person name="Campbell M."/>
            <person name="Oakeson K.F."/>
            <person name="Yandell M."/>
            <person name="Halpert J.R."/>
            <person name="Dearing D."/>
        </authorList>
    </citation>
    <scope>NUCLEOTIDE SEQUENCE [LARGE SCALE GENOMIC DNA]</scope>
    <source>
        <strain evidence="5">417</strain>
        <tissue evidence="5">Liver</tissue>
    </source>
</reference>
<evidence type="ECO:0000259" key="4">
    <source>
        <dbReference type="PROSITE" id="PS50021"/>
    </source>
</evidence>
<dbReference type="PROSITE" id="PS50021">
    <property type="entry name" value="CH"/>
    <property type="match status" value="1"/>
</dbReference>
<dbReference type="Gene3D" id="1.10.418.10">
    <property type="entry name" value="Calponin-like domain"/>
    <property type="match status" value="1"/>
</dbReference>
<dbReference type="Proteomes" id="UP000092124">
    <property type="component" value="Unassembled WGS sequence"/>
</dbReference>
<dbReference type="Pfam" id="PF13855">
    <property type="entry name" value="LRR_8"/>
    <property type="match status" value="1"/>
</dbReference>
<dbReference type="InterPro" id="IPR001715">
    <property type="entry name" value="CH_dom"/>
</dbReference>
<dbReference type="InterPro" id="IPR003591">
    <property type="entry name" value="Leu-rich_rpt_typical-subtyp"/>
</dbReference>
<feature type="transmembrane region" description="Helical" evidence="3">
    <location>
        <begin position="371"/>
        <end position="389"/>
    </location>
</feature>
<organism evidence="5 6">
    <name type="scientific">Neotoma lepida</name>
    <name type="common">Desert woodrat</name>
    <dbReference type="NCBI Taxonomy" id="56216"/>
    <lineage>
        <taxon>Eukaryota</taxon>
        <taxon>Metazoa</taxon>
        <taxon>Chordata</taxon>
        <taxon>Craniata</taxon>
        <taxon>Vertebrata</taxon>
        <taxon>Euteleostomi</taxon>
        <taxon>Mammalia</taxon>
        <taxon>Eutheria</taxon>
        <taxon>Euarchontoglires</taxon>
        <taxon>Glires</taxon>
        <taxon>Rodentia</taxon>
        <taxon>Myomorpha</taxon>
        <taxon>Muroidea</taxon>
        <taxon>Cricetidae</taxon>
        <taxon>Neotominae</taxon>
        <taxon>Neotoma</taxon>
    </lineage>
</organism>
<keyword evidence="3" id="KW-1133">Transmembrane helix</keyword>
<protein>
    <recommendedName>
        <fullName evidence="4">Calponin-homology (CH) domain-containing protein</fullName>
    </recommendedName>
</protein>
<evidence type="ECO:0000313" key="6">
    <source>
        <dbReference type="Proteomes" id="UP000092124"/>
    </source>
</evidence>
<accession>A0A1A6H6Y3</accession>
<dbReference type="SUPFAM" id="SSF52058">
    <property type="entry name" value="L domain-like"/>
    <property type="match status" value="1"/>
</dbReference>
<dbReference type="InterPro" id="IPR001611">
    <property type="entry name" value="Leu-rich_rpt"/>
</dbReference>
<dbReference type="Pfam" id="PF00560">
    <property type="entry name" value="LRR_1"/>
    <property type="match status" value="1"/>
</dbReference>
<evidence type="ECO:0000256" key="3">
    <source>
        <dbReference type="SAM" id="Phobius"/>
    </source>
</evidence>
<evidence type="ECO:0000256" key="2">
    <source>
        <dbReference type="ARBA" id="ARBA00022737"/>
    </source>
</evidence>
<dbReference type="OrthoDB" id="6149831at2759"/>
<feature type="non-terminal residue" evidence="5">
    <location>
        <position position="396"/>
    </location>
</feature>
<keyword evidence="1" id="KW-0433">Leucine-rich repeat</keyword>
<dbReference type="STRING" id="56216.A0A1A6H6Y3"/>
<keyword evidence="3" id="KW-0812">Transmembrane</keyword>
<dbReference type="InterPro" id="IPR050216">
    <property type="entry name" value="LRR_domain-containing"/>
</dbReference>
<dbReference type="InterPro" id="IPR032675">
    <property type="entry name" value="LRR_dom_sf"/>
</dbReference>
<dbReference type="Gene3D" id="3.80.10.10">
    <property type="entry name" value="Ribonuclease Inhibitor"/>
    <property type="match status" value="2"/>
</dbReference>
<dbReference type="SMART" id="SM00364">
    <property type="entry name" value="LRR_BAC"/>
    <property type="match status" value="4"/>
</dbReference>
<dbReference type="SMART" id="SM00369">
    <property type="entry name" value="LRR_TYP"/>
    <property type="match status" value="4"/>
</dbReference>
<sequence length="396" mass="44628">MELCHFVSLEILNLYHNCIRVIPEAIVNLQMLTYLNLRDVKIFVPQRSSLETSRNQLSALPACLCGLPLKVLIASNNKLGSLPEEIGQLKQLMELDVSCNEITALPQQIGQLKSLRELNVRRNYLKVLPPGFQLHNLAGPVRIHNPLQSPLAQVRIRPEPRPGLCRVAQPSDEDTVSLNVPMSNIMEEDQTIKEDVCHRLTPAKGLSEIGQPQLETSPECEMRENSPSMSPTANITAPFGLKPRSVFLRPQRNLESIDPQFTIRRKMEQMREEKELVEQLRESIEMRLKVTLHEDLGAALMDGVVLCHLANHIRPRSVASIHVPSPAVADLCSPYDILQLDFRHIRKTVDTLLALGEKAPQPTSALRSRDLIGFCLVHVLFIVLVYITYRWNALSA</sequence>
<dbReference type="InterPro" id="IPR036872">
    <property type="entry name" value="CH_dom_sf"/>
</dbReference>
<keyword evidence="2" id="KW-0677">Repeat</keyword>